<proteinExistence type="predicted"/>
<dbReference type="AlphaFoldDB" id="A0A8W8NZH5"/>
<evidence type="ECO:0000313" key="2">
    <source>
        <dbReference type="Proteomes" id="UP000005408"/>
    </source>
</evidence>
<accession>A0A8W8NZH5</accession>
<reference evidence="1" key="1">
    <citation type="submission" date="2022-08" db="UniProtKB">
        <authorList>
            <consortium name="EnsemblMetazoa"/>
        </authorList>
    </citation>
    <scope>IDENTIFICATION</scope>
    <source>
        <strain evidence="1">05x7-T-G4-1.051#20</strain>
    </source>
</reference>
<dbReference type="EnsemblMetazoa" id="G8879.1">
    <property type="protein sequence ID" value="G8879.1:cds"/>
    <property type="gene ID" value="G8879"/>
</dbReference>
<keyword evidence="2" id="KW-1185">Reference proteome</keyword>
<protein>
    <submittedName>
        <fullName evidence="1">Uncharacterized protein</fullName>
    </submittedName>
</protein>
<organism evidence="1 2">
    <name type="scientific">Magallana gigas</name>
    <name type="common">Pacific oyster</name>
    <name type="synonym">Crassostrea gigas</name>
    <dbReference type="NCBI Taxonomy" id="29159"/>
    <lineage>
        <taxon>Eukaryota</taxon>
        <taxon>Metazoa</taxon>
        <taxon>Spiralia</taxon>
        <taxon>Lophotrochozoa</taxon>
        <taxon>Mollusca</taxon>
        <taxon>Bivalvia</taxon>
        <taxon>Autobranchia</taxon>
        <taxon>Pteriomorphia</taxon>
        <taxon>Ostreida</taxon>
        <taxon>Ostreoidea</taxon>
        <taxon>Ostreidae</taxon>
        <taxon>Magallana</taxon>
    </lineage>
</organism>
<dbReference type="Proteomes" id="UP000005408">
    <property type="component" value="Unassembled WGS sequence"/>
</dbReference>
<evidence type="ECO:0000313" key="1">
    <source>
        <dbReference type="EnsemblMetazoa" id="G8879.1:cds"/>
    </source>
</evidence>
<sequence length="558" mass="64044">MFNKKLHHGSCKNAIHWTGVKKLMAETVTKRPLKLESHFFPHKRLRSKSPSERRPNVSTLQTYQITFEYGPPQLNLFRYVTKKASTLWRKAKEKCILKGCGKPMEGFFLMSEEDKSIIQDSLKRFGFDKNQPEKMSETVLKEHKETVCLIYFADQFWETMNPAHVQKIRHVIRRASDSHIFLMTVSEREKIEAIACCKKYAFCPIPYVISPASDNTVFYETLYKILNRKLEVFSSDLELRTSTRQIHAIKCELHSLIEKLQSRNTSVKSPLTEQCLEILQKSSKNGVVGYRLFENELHIYGNEQLTTEYERRVKIENSIEEYFTGQVHFRSLEQVLVPQCTLRCGDFMRNNTNNKMGTLGIFGEIKSTSANESVQTVALSSPHVISSGDIACSSTGVRFGKCIWPESSRNIHDVSIVKIDSSMIKSLQKTFFNEHITIEDIPKESLCYRQVFKYGAATQETHGLIEKIDHFQLFGRDVMVILPVDSERPFSTKGDSGAIVLTILNGKYYGVGVIFGGNLDARGEENKSAQNETIAIFMKNAIDRFIRDRKMTIEFDKI</sequence>
<name>A0A8W8NZH5_MAGGI</name>